<dbReference type="PANTHER" id="PTHR12151:SF5">
    <property type="entry name" value="AT19154P"/>
    <property type="match status" value="1"/>
</dbReference>
<sequence>MGLTGSEEEIQTATKAYRVYYSIGPSENPNDYLVDHTIIMYLVDPKGDFREYYGQNRTAEEISHSIANHMLRYQRN</sequence>
<dbReference type="PANTHER" id="PTHR12151">
    <property type="entry name" value="ELECTRON TRANSPORT PROTIN SCO1/SENC FAMILY MEMBER"/>
    <property type="match status" value="1"/>
</dbReference>
<dbReference type="GO" id="GO:0046872">
    <property type="term" value="F:metal ion binding"/>
    <property type="evidence" value="ECO:0007669"/>
    <property type="project" value="UniProtKB-KW"/>
</dbReference>
<evidence type="ECO:0000313" key="4">
    <source>
        <dbReference type="Proteomes" id="UP001174909"/>
    </source>
</evidence>
<keyword evidence="2" id="KW-0186">Copper</keyword>
<protein>
    <submittedName>
        <fullName evidence="3">Protein SCO1 homolog, mitochondrial</fullName>
    </submittedName>
</protein>
<dbReference type="SUPFAM" id="SSF52833">
    <property type="entry name" value="Thioredoxin-like"/>
    <property type="match status" value="1"/>
</dbReference>
<evidence type="ECO:0000256" key="1">
    <source>
        <dbReference type="ARBA" id="ARBA00010996"/>
    </source>
</evidence>
<comment type="similarity">
    <text evidence="1">Belongs to the SCO1/2 family.</text>
</comment>
<dbReference type="InterPro" id="IPR003782">
    <property type="entry name" value="SCO1/SenC"/>
</dbReference>
<accession>A0AA35WWF2</accession>
<reference evidence="3" key="1">
    <citation type="submission" date="2023-03" db="EMBL/GenBank/DDBJ databases">
        <authorList>
            <person name="Steffen K."/>
            <person name="Cardenas P."/>
        </authorList>
    </citation>
    <scope>NUCLEOTIDE SEQUENCE</scope>
</reference>
<dbReference type="GO" id="GO:0005739">
    <property type="term" value="C:mitochondrion"/>
    <property type="evidence" value="ECO:0007669"/>
    <property type="project" value="GOC"/>
</dbReference>
<keyword evidence="4" id="KW-1185">Reference proteome</keyword>
<comment type="caution">
    <text evidence="3">The sequence shown here is derived from an EMBL/GenBank/DDBJ whole genome shotgun (WGS) entry which is preliminary data.</text>
</comment>
<dbReference type="Gene3D" id="3.40.30.10">
    <property type="entry name" value="Glutaredoxin"/>
    <property type="match status" value="1"/>
</dbReference>
<feature type="binding site" evidence="2">
    <location>
        <position position="36"/>
    </location>
    <ligand>
        <name>Cu cation</name>
        <dbReference type="ChEBI" id="CHEBI:23378"/>
    </ligand>
</feature>
<keyword evidence="2" id="KW-0479">Metal-binding</keyword>
<dbReference type="Pfam" id="PF02630">
    <property type="entry name" value="SCO1-SenC"/>
    <property type="match status" value="1"/>
</dbReference>
<dbReference type="Proteomes" id="UP001174909">
    <property type="component" value="Unassembled WGS sequence"/>
</dbReference>
<evidence type="ECO:0000256" key="2">
    <source>
        <dbReference type="PIRSR" id="PIRSR603782-1"/>
    </source>
</evidence>
<dbReference type="AlphaFoldDB" id="A0AA35WWF2"/>
<organism evidence="3 4">
    <name type="scientific">Geodia barretti</name>
    <name type="common">Barrett's horny sponge</name>
    <dbReference type="NCBI Taxonomy" id="519541"/>
    <lineage>
        <taxon>Eukaryota</taxon>
        <taxon>Metazoa</taxon>
        <taxon>Porifera</taxon>
        <taxon>Demospongiae</taxon>
        <taxon>Heteroscleromorpha</taxon>
        <taxon>Tetractinellida</taxon>
        <taxon>Astrophorina</taxon>
        <taxon>Geodiidae</taxon>
        <taxon>Geodia</taxon>
    </lineage>
</organism>
<proteinExistence type="inferred from homology"/>
<dbReference type="GO" id="GO:0033617">
    <property type="term" value="P:mitochondrial respiratory chain complex IV assembly"/>
    <property type="evidence" value="ECO:0007669"/>
    <property type="project" value="TreeGrafter"/>
</dbReference>
<name>A0AA35WWF2_GEOBA</name>
<gene>
    <name evidence="3" type="ORF">GBAR_LOCUS17796</name>
</gene>
<evidence type="ECO:0000313" key="3">
    <source>
        <dbReference type="EMBL" id="CAI8031331.1"/>
    </source>
</evidence>
<dbReference type="EMBL" id="CASHTH010002529">
    <property type="protein sequence ID" value="CAI8031331.1"/>
    <property type="molecule type" value="Genomic_DNA"/>
</dbReference>
<dbReference type="InterPro" id="IPR036249">
    <property type="entry name" value="Thioredoxin-like_sf"/>
</dbReference>